<evidence type="ECO:0000313" key="2">
    <source>
        <dbReference type="EMBL" id="MFC2948324.1"/>
    </source>
</evidence>
<reference evidence="3" key="1">
    <citation type="journal article" date="2019" name="Int. J. Syst. Evol. Microbiol.">
        <title>The Global Catalogue of Microorganisms (GCM) 10K type strain sequencing project: providing services to taxonomists for standard genome sequencing and annotation.</title>
        <authorList>
            <consortium name="The Broad Institute Genomics Platform"/>
            <consortium name="The Broad Institute Genome Sequencing Center for Infectious Disease"/>
            <person name="Wu L."/>
            <person name="Ma J."/>
        </authorList>
    </citation>
    <scope>NUCLEOTIDE SEQUENCE [LARGE SCALE GENOMIC DNA]</scope>
    <source>
        <strain evidence="3">KCTC 13193</strain>
    </source>
</reference>
<gene>
    <name evidence="2" type="ORF">ACFODW_08225</name>
</gene>
<keyword evidence="1" id="KW-1133">Transmembrane helix</keyword>
<keyword evidence="1" id="KW-0472">Membrane</keyword>
<sequence length="87" mass="9602">MAKKLFFQMLTAAAIIIVIVTHSHLPASSAAAKNTVIYTSGPDLTILYWAAGIIGGCIALTLSYVSWRKYKGEKEREERENKDKSVD</sequence>
<proteinExistence type="predicted"/>
<comment type="caution">
    <text evidence="2">The sequence shown here is derived from an EMBL/GenBank/DDBJ whole genome shotgun (WGS) entry which is preliminary data.</text>
</comment>
<feature type="transmembrane region" description="Helical" evidence="1">
    <location>
        <begin position="47"/>
        <end position="67"/>
    </location>
</feature>
<evidence type="ECO:0000256" key="1">
    <source>
        <dbReference type="SAM" id="Phobius"/>
    </source>
</evidence>
<dbReference type="EMBL" id="JBHRRZ010000014">
    <property type="protein sequence ID" value="MFC2948324.1"/>
    <property type="molecule type" value="Genomic_DNA"/>
</dbReference>
<accession>A0ABV7A5I0</accession>
<keyword evidence="3" id="KW-1185">Reference proteome</keyword>
<dbReference type="Pfam" id="PF09577">
    <property type="entry name" value="Spore_YpjB"/>
    <property type="match status" value="1"/>
</dbReference>
<organism evidence="2 3">
    <name type="scientific">Virgibacillus sediminis</name>
    <dbReference type="NCBI Taxonomy" id="202260"/>
    <lineage>
        <taxon>Bacteria</taxon>
        <taxon>Bacillati</taxon>
        <taxon>Bacillota</taxon>
        <taxon>Bacilli</taxon>
        <taxon>Bacillales</taxon>
        <taxon>Bacillaceae</taxon>
        <taxon>Virgibacillus</taxon>
    </lineage>
</organism>
<dbReference type="InterPro" id="IPR014231">
    <property type="entry name" value="Spore_YpjB"/>
</dbReference>
<protein>
    <submittedName>
        <fullName evidence="2">Sporulation protein YpjB</fullName>
    </submittedName>
</protein>
<name>A0ABV7A5I0_9BACI</name>
<dbReference type="Proteomes" id="UP001595387">
    <property type="component" value="Unassembled WGS sequence"/>
</dbReference>
<keyword evidence="1" id="KW-0812">Transmembrane</keyword>
<evidence type="ECO:0000313" key="3">
    <source>
        <dbReference type="Proteomes" id="UP001595387"/>
    </source>
</evidence>
<dbReference type="RefSeq" id="WP_390305156.1">
    <property type="nucleotide sequence ID" value="NZ_JBHRRZ010000014.1"/>
</dbReference>